<evidence type="ECO:0000313" key="1">
    <source>
        <dbReference type="EMBL" id="KAF2600126.1"/>
    </source>
</evidence>
<accession>A0A3N6Q3X3</accession>
<dbReference type="EMBL" id="QGKW02000717">
    <property type="protein sequence ID" value="KAF2600126.1"/>
    <property type="molecule type" value="Genomic_DNA"/>
</dbReference>
<comment type="caution">
    <text evidence="1">The sequence shown here is derived from an EMBL/GenBank/DDBJ whole genome shotgun (WGS) entry which is preliminary data.</text>
</comment>
<evidence type="ECO:0000313" key="2">
    <source>
        <dbReference type="Proteomes" id="UP000712281"/>
    </source>
</evidence>
<reference evidence="1" key="1">
    <citation type="submission" date="2019-12" db="EMBL/GenBank/DDBJ databases">
        <title>Genome sequencing and annotation of Brassica cretica.</title>
        <authorList>
            <person name="Studholme D.J."/>
            <person name="Sarris P.F."/>
        </authorList>
    </citation>
    <scope>NUCLEOTIDE SEQUENCE</scope>
    <source>
        <strain evidence="1">PFS-001/15</strain>
        <tissue evidence="1">Leaf</tissue>
    </source>
</reference>
<gene>
    <name evidence="1" type="ORF">F2Q68_00009003</name>
</gene>
<dbReference type="AlphaFoldDB" id="A0A3N6Q3X3"/>
<proteinExistence type="predicted"/>
<protein>
    <submittedName>
        <fullName evidence="1">Uncharacterized protein</fullName>
    </submittedName>
</protein>
<organism evidence="1 2">
    <name type="scientific">Brassica cretica</name>
    <name type="common">Mustard</name>
    <dbReference type="NCBI Taxonomy" id="69181"/>
    <lineage>
        <taxon>Eukaryota</taxon>
        <taxon>Viridiplantae</taxon>
        <taxon>Streptophyta</taxon>
        <taxon>Embryophyta</taxon>
        <taxon>Tracheophyta</taxon>
        <taxon>Spermatophyta</taxon>
        <taxon>Magnoliopsida</taxon>
        <taxon>eudicotyledons</taxon>
        <taxon>Gunneridae</taxon>
        <taxon>Pentapetalae</taxon>
        <taxon>rosids</taxon>
        <taxon>malvids</taxon>
        <taxon>Brassicales</taxon>
        <taxon>Brassicaceae</taxon>
        <taxon>Brassiceae</taxon>
        <taxon>Brassica</taxon>
    </lineage>
</organism>
<name>A0A3N6Q3X3_BRACR</name>
<dbReference type="Proteomes" id="UP000712281">
    <property type="component" value="Unassembled WGS sequence"/>
</dbReference>
<sequence>MTHSPHIFPRLESSQLLSFTTVQARTLGVRSPYAASFSFSFSFCLLSISTSRVSHGLVLAGTEQAPPLTVSSSTACLSLLLSLSRFLQSFP</sequence>